<accession>A0A8H3FNB2</accession>
<dbReference type="AlphaFoldDB" id="A0A8H3FNB2"/>
<keyword evidence="2" id="KW-1185">Reference proteome</keyword>
<sequence length="73" mass="7825">MALPTDPLAPASADAIAARNSLDWKRDGAEDAAKIYGKRAEAEDAADKYWLGDAAKTNGKRAEAEDAAKKSWF</sequence>
<dbReference type="EMBL" id="CAJPDS010000045">
    <property type="protein sequence ID" value="CAF9927751.1"/>
    <property type="molecule type" value="Genomic_DNA"/>
</dbReference>
<comment type="caution">
    <text evidence="1">The sequence shown here is derived from an EMBL/GenBank/DDBJ whole genome shotgun (WGS) entry which is preliminary data.</text>
</comment>
<reference evidence="1" key="1">
    <citation type="submission" date="2021-03" db="EMBL/GenBank/DDBJ databases">
        <authorList>
            <person name="Tagirdzhanova G."/>
        </authorList>
    </citation>
    <scope>NUCLEOTIDE SEQUENCE</scope>
</reference>
<protein>
    <submittedName>
        <fullName evidence="1">Uncharacterized protein</fullName>
    </submittedName>
</protein>
<dbReference type="Proteomes" id="UP000664521">
    <property type="component" value="Unassembled WGS sequence"/>
</dbReference>
<evidence type="ECO:0000313" key="1">
    <source>
        <dbReference type="EMBL" id="CAF9927751.1"/>
    </source>
</evidence>
<name>A0A8H3FNB2_9LECA</name>
<gene>
    <name evidence="1" type="ORF">HETSPECPRED_006671</name>
</gene>
<proteinExistence type="predicted"/>
<evidence type="ECO:0000313" key="2">
    <source>
        <dbReference type="Proteomes" id="UP000664521"/>
    </source>
</evidence>
<organism evidence="1 2">
    <name type="scientific">Heterodermia speciosa</name>
    <dbReference type="NCBI Taxonomy" id="116794"/>
    <lineage>
        <taxon>Eukaryota</taxon>
        <taxon>Fungi</taxon>
        <taxon>Dikarya</taxon>
        <taxon>Ascomycota</taxon>
        <taxon>Pezizomycotina</taxon>
        <taxon>Lecanoromycetes</taxon>
        <taxon>OSLEUM clade</taxon>
        <taxon>Lecanoromycetidae</taxon>
        <taxon>Caliciales</taxon>
        <taxon>Physciaceae</taxon>
        <taxon>Heterodermia</taxon>
    </lineage>
</organism>